<gene>
    <name evidence="2" type="ORF">TWF718_000732</name>
</gene>
<sequence length="561" mass="63562">MRLLNYIEALRPFYPGLGQERKWNGTTKAADARHCPMLEEWPGFWTEVHQIIRECSGKEFHTLKHPRTAKEAMKLGYSKQAQQHQPLLSAADVSNLLDITVGRPVRDILRNAYGMDAGFEDARSAVPIGDPNRVLCISQVPAVRQKKTNMPPIAGNKPLMVIDVKPSWVLYLPPNIITIFNQQREKIRAFTKGKRCQNELLRAVSQTFAHMHINNVLYGVLTTYHSTYFFKKIDGDGKYPRLLVSPIIRRTDIGENSLFAAFVGLAVLAFRQGNRASAHGTPGPFYRVLDVSPSTSHQHLVSDGPIGTKPLDGDARRVRRGRGDPPPRVRVRFLDFLSRNLASTVRGVLEVDRVPREVVFKIYDLSIPEVADVCADELKAYDALTPIQGTIVPKVWVVGTLYGIYRVIAMDPCGEPVPEPPPPEFYEEAPELFRAIHELNVVHNDIDLRNFLVSRSRYRVIDFNSAKIGTPAQIEREERYLETLLQRMQKGSGKLGRELEGKKQEPEAAWNPPDYMEPEPGHPKETNTEEKTRKNSEEDKRMIKERDGLETVWKGLSLGRP</sequence>
<dbReference type="PANTHER" id="PTHR37171">
    <property type="entry name" value="SERINE/THREONINE-PROTEIN KINASE YRZF-RELATED"/>
    <property type="match status" value="1"/>
</dbReference>
<dbReference type="SUPFAM" id="SSF56112">
    <property type="entry name" value="Protein kinase-like (PK-like)"/>
    <property type="match status" value="1"/>
</dbReference>
<reference evidence="2 3" key="1">
    <citation type="submission" date="2019-10" db="EMBL/GenBank/DDBJ databases">
        <authorList>
            <person name="Palmer J.M."/>
        </authorList>
    </citation>
    <scope>NUCLEOTIDE SEQUENCE [LARGE SCALE GENOMIC DNA]</scope>
    <source>
        <strain evidence="2 3">TWF718</strain>
    </source>
</reference>
<dbReference type="EMBL" id="JAVHNR010000001">
    <property type="protein sequence ID" value="KAK6356371.1"/>
    <property type="molecule type" value="Genomic_DNA"/>
</dbReference>
<dbReference type="PANTHER" id="PTHR37171:SF1">
    <property type="entry name" value="SERINE_THREONINE-PROTEIN KINASE YRZF-RELATED"/>
    <property type="match status" value="1"/>
</dbReference>
<name>A0AAN8RRV4_9PEZI</name>
<proteinExistence type="predicted"/>
<dbReference type="InterPro" id="IPR052396">
    <property type="entry name" value="Meiotic_Drive_Suppr_Kinase"/>
</dbReference>
<accession>A0AAN8RRV4</accession>
<evidence type="ECO:0000256" key="1">
    <source>
        <dbReference type="SAM" id="MobiDB-lite"/>
    </source>
</evidence>
<evidence type="ECO:0000313" key="3">
    <source>
        <dbReference type="Proteomes" id="UP001313282"/>
    </source>
</evidence>
<dbReference type="AlphaFoldDB" id="A0AAN8RRV4"/>
<comment type="caution">
    <text evidence="2">The sequence shown here is derived from an EMBL/GenBank/DDBJ whole genome shotgun (WGS) entry which is preliminary data.</text>
</comment>
<dbReference type="Proteomes" id="UP001313282">
    <property type="component" value="Unassembled WGS sequence"/>
</dbReference>
<evidence type="ECO:0008006" key="4">
    <source>
        <dbReference type="Google" id="ProtNLM"/>
    </source>
</evidence>
<evidence type="ECO:0000313" key="2">
    <source>
        <dbReference type="EMBL" id="KAK6356371.1"/>
    </source>
</evidence>
<dbReference type="InterPro" id="IPR011009">
    <property type="entry name" value="Kinase-like_dom_sf"/>
</dbReference>
<protein>
    <recommendedName>
        <fullName evidence="4">Protein kinase domain-containing protein</fullName>
    </recommendedName>
</protein>
<organism evidence="2 3">
    <name type="scientific">Orbilia javanica</name>
    <dbReference type="NCBI Taxonomy" id="47235"/>
    <lineage>
        <taxon>Eukaryota</taxon>
        <taxon>Fungi</taxon>
        <taxon>Dikarya</taxon>
        <taxon>Ascomycota</taxon>
        <taxon>Pezizomycotina</taxon>
        <taxon>Orbiliomycetes</taxon>
        <taxon>Orbiliales</taxon>
        <taxon>Orbiliaceae</taxon>
        <taxon>Orbilia</taxon>
    </lineage>
</organism>
<feature type="compositionally biased region" description="Basic and acidic residues" evidence="1">
    <location>
        <begin position="495"/>
        <end position="506"/>
    </location>
</feature>
<feature type="region of interest" description="Disordered" evidence="1">
    <location>
        <begin position="491"/>
        <end position="561"/>
    </location>
</feature>
<feature type="compositionally biased region" description="Basic and acidic residues" evidence="1">
    <location>
        <begin position="519"/>
        <end position="549"/>
    </location>
</feature>
<dbReference type="Gene3D" id="1.10.510.10">
    <property type="entry name" value="Transferase(Phosphotransferase) domain 1"/>
    <property type="match status" value="1"/>
</dbReference>
<keyword evidence="3" id="KW-1185">Reference proteome</keyword>